<comment type="caution">
    <text evidence="11">The sequence shown here is derived from an EMBL/GenBank/DDBJ whole genome shotgun (WGS) entry which is preliminary data.</text>
</comment>
<dbReference type="Pfam" id="PF00571">
    <property type="entry name" value="CBS"/>
    <property type="match status" value="2"/>
</dbReference>
<evidence type="ECO:0000256" key="9">
    <source>
        <dbReference type="SAM" id="Phobius"/>
    </source>
</evidence>
<name>A0A556QQZ5_9BACT</name>
<dbReference type="Gene3D" id="1.10.357.20">
    <property type="entry name" value="SLC41 divalent cation transporters, integral membrane domain"/>
    <property type="match status" value="1"/>
</dbReference>
<dbReference type="Proteomes" id="UP000315648">
    <property type="component" value="Unassembled WGS sequence"/>
</dbReference>
<comment type="similarity">
    <text evidence="2">Belongs to the SLC41A transporter family.</text>
</comment>
<dbReference type="GO" id="GO:0016020">
    <property type="term" value="C:membrane"/>
    <property type="evidence" value="ECO:0007669"/>
    <property type="project" value="UniProtKB-SubCell"/>
</dbReference>
<keyword evidence="12" id="KW-1185">Reference proteome</keyword>
<feature type="transmembrane region" description="Helical" evidence="9">
    <location>
        <begin position="274"/>
        <end position="301"/>
    </location>
</feature>
<evidence type="ECO:0000259" key="10">
    <source>
        <dbReference type="PROSITE" id="PS51371"/>
    </source>
</evidence>
<dbReference type="PROSITE" id="PS51371">
    <property type="entry name" value="CBS"/>
    <property type="match status" value="2"/>
</dbReference>
<reference evidence="11 12" key="1">
    <citation type="submission" date="2019-07" db="EMBL/GenBank/DDBJ databases">
        <title>Description of 53C-WASEF.</title>
        <authorList>
            <person name="Pitt A."/>
            <person name="Hahn M.W."/>
        </authorList>
    </citation>
    <scope>NUCLEOTIDE SEQUENCE [LARGE SCALE GENOMIC DNA]</scope>
    <source>
        <strain evidence="11 12">53C-WASEF</strain>
    </source>
</reference>
<dbReference type="GO" id="GO:0008324">
    <property type="term" value="F:monoatomic cation transmembrane transporter activity"/>
    <property type="evidence" value="ECO:0007669"/>
    <property type="project" value="InterPro"/>
</dbReference>
<dbReference type="PANTHER" id="PTHR41394">
    <property type="entry name" value="MAGNESIUM TRANSPORTER MGTE"/>
    <property type="match status" value="1"/>
</dbReference>
<organism evidence="11 12">
    <name type="scientific">Rariglobus hedericola</name>
    <dbReference type="NCBI Taxonomy" id="2597822"/>
    <lineage>
        <taxon>Bacteria</taxon>
        <taxon>Pseudomonadati</taxon>
        <taxon>Verrucomicrobiota</taxon>
        <taxon>Opitutia</taxon>
        <taxon>Opitutales</taxon>
        <taxon>Opitutaceae</taxon>
        <taxon>Rariglobus</taxon>
    </lineage>
</organism>
<evidence type="ECO:0000313" key="12">
    <source>
        <dbReference type="Proteomes" id="UP000315648"/>
    </source>
</evidence>
<feature type="transmembrane region" description="Helical" evidence="9">
    <location>
        <begin position="194"/>
        <end position="220"/>
    </location>
</feature>
<evidence type="ECO:0000313" key="11">
    <source>
        <dbReference type="EMBL" id="TSJ79052.1"/>
    </source>
</evidence>
<dbReference type="RefSeq" id="WP_144229395.1">
    <property type="nucleotide sequence ID" value="NZ_CBCRVV010000005.1"/>
</dbReference>
<feature type="domain" description="CBS" evidence="10">
    <location>
        <begin position="85"/>
        <end position="141"/>
    </location>
</feature>
<evidence type="ECO:0000256" key="6">
    <source>
        <dbReference type="ARBA" id="ARBA00022989"/>
    </source>
</evidence>
<sequence>MNAEIPIVTPLAASDNTLNRLLENPAAIFPPELTVHEATERIREIIKTHFVTYVYVTDRDNRLLGIVTMRDLLLAAPDTRLDTIMLHDPFLLKPDMPLMDAIKLTVNKHFPCYPVCDDDGRLAGIVWGAKLFAAQAIEISAQAGSMVGVDKEEHTTTHWKRSFRFRHPWLLINLVTAGMAASVVGAFQGSISKIVALAVFLPLIAGQSGNTGCQSLAVALRGMTLGELKPGRARFLLAKEAILGALNGFVVGILAGIGMWMFATSQHTAEPPLILGITVCMAMTIACTASSMAGVMVPVILRRCGADPVTASSIFVTTSNDIISMGCFLGLATLLLL</sequence>
<dbReference type="InterPro" id="IPR000644">
    <property type="entry name" value="CBS_dom"/>
</dbReference>
<accession>A0A556QQZ5</accession>
<gene>
    <name evidence="11" type="ORF">FPL22_07080</name>
</gene>
<proteinExistence type="inferred from homology"/>
<comment type="subcellular location">
    <subcellularLocation>
        <location evidence="1">Membrane</location>
        <topology evidence="1">Multi-pass membrane protein</topology>
    </subcellularLocation>
</comment>
<evidence type="ECO:0000256" key="1">
    <source>
        <dbReference type="ARBA" id="ARBA00004141"/>
    </source>
</evidence>
<evidence type="ECO:0000256" key="5">
    <source>
        <dbReference type="ARBA" id="ARBA00022842"/>
    </source>
</evidence>
<dbReference type="OrthoDB" id="9790355at2"/>
<keyword evidence="5" id="KW-0460">Magnesium</keyword>
<evidence type="ECO:0000256" key="8">
    <source>
        <dbReference type="PROSITE-ProRule" id="PRU00703"/>
    </source>
</evidence>
<keyword evidence="8" id="KW-0129">CBS domain</keyword>
<dbReference type="InterPro" id="IPR046342">
    <property type="entry name" value="CBS_dom_sf"/>
</dbReference>
<dbReference type="EMBL" id="VMBG01000001">
    <property type="protein sequence ID" value="TSJ79052.1"/>
    <property type="molecule type" value="Genomic_DNA"/>
</dbReference>
<evidence type="ECO:0000256" key="7">
    <source>
        <dbReference type="ARBA" id="ARBA00023136"/>
    </source>
</evidence>
<evidence type="ECO:0000256" key="2">
    <source>
        <dbReference type="ARBA" id="ARBA00009749"/>
    </source>
</evidence>
<keyword evidence="4 9" id="KW-0812">Transmembrane</keyword>
<dbReference type="SUPFAM" id="SSF54631">
    <property type="entry name" value="CBS-domain pair"/>
    <property type="match status" value="1"/>
</dbReference>
<evidence type="ECO:0000256" key="3">
    <source>
        <dbReference type="ARBA" id="ARBA00022448"/>
    </source>
</evidence>
<dbReference type="SUPFAM" id="SSF161093">
    <property type="entry name" value="MgtE membrane domain-like"/>
    <property type="match status" value="1"/>
</dbReference>
<dbReference type="InterPro" id="IPR036739">
    <property type="entry name" value="SLC41_membr_dom_sf"/>
</dbReference>
<keyword evidence="7 9" id="KW-0472">Membrane</keyword>
<keyword evidence="6 9" id="KW-1133">Transmembrane helix</keyword>
<dbReference type="InterPro" id="IPR006667">
    <property type="entry name" value="SLC41_membr_dom"/>
</dbReference>
<protein>
    <submittedName>
        <fullName evidence="11">Magnesium transporter</fullName>
    </submittedName>
</protein>
<dbReference type="Gene3D" id="3.10.580.10">
    <property type="entry name" value="CBS-domain"/>
    <property type="match status" value="1"/>
</dbReference>
<dbReference type="SMART" id="SM00116">
    <property type="entry name" value="CBS"/>
    <property type="match status" value="2"/>
</dbReference>
<feature type="domain" description="CBS" evidence="10">
    <location>
        <begin position="18"/>
        <end position="83"/>
    </location>
</feature>
<evidence type="ECO:0000256" key="4">
    <source>
        <dbReference type="ARBA" id="ARBA00022692"/>
    </source>
</evidence>
<feature type="transmembrane region" description="Helical" evidence="9">
    <location>
        <begin position="169"/>
        <end position="188"/>
    </location>
</feature>
<dbReference type="Pfam" id="PF01769">
    <property type="entry name" value="MgtE"/>
    <property type="match status" value="1"/>
</dbReference>
<dbReference type="PANTHER" id="PTHR41394:SF5">
    <property type="entry name" value="SLC41A_MGTE INTEGRAL MEMBRANE DOMAIN-CONTAINING PROTEIN"/>
    <property type="match status" value="1"/>
</dbReference>
<feature type="transmembrane region" description="Helical" evidence="9">
    <location>
        <begin position="241"/>
        <end position="262"/>
    </location>
</feature>
<dbReference type="AlphaFoldDB" id="A0A556QQZ5"/>
<keyword evidence="3" id="KW-0813">Transport</keyword>